<evidence type="ECO:0000313" key="1">
    <source>
        <dbReference type="EMBL" id="PZX34188.1"/>
    </source>
</evidence>
<dbReference type="AlphaFoldDB" id="A0A2W7PDF3"/>
<organism evidence="1 2">
    <name type="scientific">Cupriavidus phytorum</name>
    <dbReference type="NCBI Taxonomy" id="3024399"/>
    <lineage>
        <taxon>Bacteria</taxon>
        <taxon>Pseudomonadati</taxon>
        <taxon>Pseudomonadota</taxon>
        <taxon>Betaproteobacteria</taxon>
        <taxon>Burkholderiales</taxon>
        <taxon>Burkholderiaceae</taxon>
        <taxon>Cupriavidus</taxon>
    </lineage>
</organism>
<sequence>MQDKPHPQHETIFIGIPAETLESLDRIQAGLGSVLSLLEVESERSEGCHGVHCLLAMIKMQVDQMAEALHPEAESL</sequence>
<evidence type="ECO:0000313" key="2">
    <source>
        <dbReference type="Proteomes" id="UP000249638"/>
    </source>
</evidence>
<dbReference type="Proteomes" id="UP000249638">
    <property type="component" value="Unassembled WGS sequence"/>
</dbReference>
<proteinExistence type="predicted"/>
<protein>
    <submittedName>
        <fullName evidence="1">Uncharacterized protein DUF1484</fullName>
    </submittedName>
</protein>
<dbReference type="EMBL" id="QKZN01000001">
    <property type="protein sequence ID" value="PZX34188.1"/>
    <property type="molecule type" value="Genomic_DNA"/>
</dbReference>
<comment type="caution">
    <text evidence="1">The sequence shown here is derived from an EMBL/GenBank/DDBJ whole genome shotgun (WGS) entry which is preliminary data.</text>
</comment>
<keyword evidence="2" id="KW-1185">Reference proteome</keyword>
<name>A0A2W7PDF3_9BURK</name>
<gene>
    <name evidence="1" type="ORF">C7416_101471</name>
</gene>
<reference evidence="1" key="1">
    <citation type="submission" date="2018-06" db="EMBL/GenBank/DDBJ databases">
        <title>Genomic Encyclopedia of Type Strains, Phase IV (KMG-V): Genome sequencing to study the core and pangenomes of soil and plant-associated prokaryotes.</title>
        <authorList>
            <person name="Whitman W."/>
        </authorList>
    </citation>
    <scope>NUCLEOTIDE SEQUENCE [LARGE SCALE GENOMIC DNA]</scope>
    <source>
        <strain evidence="1">MLR2-44</strain>
    </source>
</reference>
<accession>A0A2W7PDF3</accession>